<sequence length="121" mass="13229">MNDIASGRSNRLAQAVALARWIGTIEVEPVHHAPLHMQLGLTCPKMKVKTVVSRTAQHRVGNWPLCSCTERAHDLPAIGVGEVSEVLDRSRILQHPHRGGAFEVPVPAEHMHCPRASLARG</sequence>
<dbReference type="EMBL" id="LAPV01000090">
    <property type="protein sequence ID" value="KKC33479.1"/>
    <property type="molecule type" value="Genomic_DNA"/>
</dbReference>
<organism evidence="1 2">
    <name type="scientific">Devosia psychrophila</name>
    <dbReference type="NCBI Taxonomy" id="728005"/>
    <lineage>
        <taxon>Bacteria</taxon>
        <taxon>Pseudomonadati</taxon>
        <taxon>Pseudomonadota</taxon>
        <taxon>Alphaproteobacteria</taxon>
        <taxon>Hyphomicrobiales</taxon>
        <taxon>Devosiaceae</taxon>
        <taxon>Devosia</taxon>
    </lineage>
</organism>
<reference evidence="1 2" key="1">
    <citation type="submission" date="2015-03" db="EMBL/GenBank/DDBJ databases">
        <authorList>
            <person name="Lepp D."/>
            <person name="Hassan Y.I."/>
            <person name="Li X.-Z."/>
            <person name="Zhou T."/>
        </authorList>
    </citation>
    <scope>NUCLEOTIDE SEQUENCE [LARGE SCALE GENOMIC DNA]</scope>
    <source>
        <strain evidence="1 2">Cr7-05</strain>
    </source>
</reference>
<evidence type="ECO:0000313" key="2">
    <source>
        <dbReference type="Proteomes" id="UP000033519"/>
    </source>
</evidence>
<dbReference type="Proteomes" id="UP000033519">
    <property type="component" value="Unassembled WGS sequence"/>
</dbReference>
<gene>
    <name evidence="1" type="ORF">WH91_08060</name>
</gene>
<keyword evidence="2" id="KW-1185">Reference proteome</keyword>
<name>A0ABR5DZM4_9HYPH</name>
<comment type="caution">
    <text evidence="1">The sequence shown here is derived from an EMBL/GenBank/DDBJ whole genome shotgun (WGS) entry which is preliminary data.</text>
</comment>
<protein>
    <submittedName>
        <fullName evidence="1">Uncharacterized protein</fullName>
    </submittedName>
</protein>
<accession>A0ABR5DZM4</accession>
<proteinExistence type="predicted"/>
<evidence type="ECO:0000313" key="1">
    <source>
        <dbReference type="EMBL" id="KKC33479.1"/>
    </source>
</evidence>